<dbReference type="WBParaSite" id="Hba_13284">
    <property type="protein sequence ID" value="Hba_13284"/>
    <property type="gene ID" value="Hba_13284"/>
</dbReference>
<evidence type="ECO:0000256" key="1">
    <source>
        <dbReference type="SAM" id="MobiDB-lite"/>
    </source>
</evidence>
<keyword evidence="2" id="KW-1185">Reference proteome</keyword>
<evidence type="ECO:0000313" key="2">
    <source>
        <dbReference type="Proteomes" id="UP000095283"/>
    </source>
</evidence>
<dbReference type="AlphaFoldDB" id="A0A1I7X727"/>
<proteinExistence type="predicted"/>
<organism evidence="2 3">
    <name type="scientific">Heterorhabditis bacteriophora</name>
    <name type="common">Entomopathogenic nematode worm</name>
    <dbReference type="NCBI Taxonomy" id="37862"/>
    <lineage>
        <taxon>Eukaryota</taxon>
        <taxon>Metazoa</taxon>
        <taxon>Ecdysozoa</taxon>
        <taxon>Nematoda</taxon>
        <taxon>Chromadorea</taxon>
        <taxon>Rhabditida</taxon>
        <taxon>Rhabditina</taxon>
        <taxon>Rhabditomorpha</taxon>
        <taxon>Strongyloidea</taxon>
        <taxon>Heterorhabditidae</taxon>
        <taxon>Heterorhabditis</taxon>
    </lineage>
</organism>
<evidence type="ECO:0000313" key="3">
    <source>
        <dbReference type="WBParaSite" id="Hba_13284"/>
    </source>
</evidence>
<name>A0A1I7X727_HETBA</name>
<accession>A0A1I7X727</accession>
<feature type="region of interest" description="Disordered" evidence="1">
    <location>
        <begin position="44"/>
        <end position="78"/>
    </location>
</feature>
<sequence>MAKYSAWCVIIFTVFNEYFKTLGKSCFLTIFYFVLGAPPIKKAKENPESSLSDNPNGSLPADFFDEDPGLNIQTPWQQ</sequence>
<reference evidence="3" key="1">
    <citation type="submission" date="2016-11" db="UniProtKB">
        <authorList>
            <consortium name="WormBaseParasite"/>
        </authorList>
    </citation>
    <scope>IDENTIFICATION</scope>
</reference>
<protein>
    <submittedName>
        <fullName evidence="3">SAYSvFN domain-containing protein</fullName>
    </submittedName>
</protein>
<dbReference type="Proteomes" id="UP000095283">
    <property type="component" value="Unplaced"/>
</dbReference>
<feature type="compositionally biased region" description="Polar residues" evidence="1">
    <location>
        <begin position="48"/>
        <end position="57"/>
    </location>
</feature>